<sequence length="367" mass="41242">MVQFHTFGSTSTPCYVPPALERSGKLTCRDRRHLSNARILGWQGISHPGLTWRYNTSQNSMTCLGYSCQIYQEFDATQPNCCLSVHRSCYTVLLDHLERTEGTMGNDSLMQRIAPFANRRGILSMQRLDPLSINGKRSASRGMFGSEYLDEEALRTGDIAATMPWIMCDPTDLPSITTSLHGYDNTTYSSNGRLRRAPPKNLPSLPGRVGVPPLLLLHKAAIMEPSPTIPAQLLTPPMSPVDGCTAHQPYFRASSQTLAPKEPSIFLSLPPHVLLNIISYLHLPSLHALSQTCSILRRYLSPESKIWPAISKSTLGFTPAFLYNQQFAEFYLHVRGNSRMENLVLLQRKRVEKVVQFIIYSPRKLCY</sequence>
<accession>A0A9W8L1F1</accession>
<protein>
    <recommendedName>
        <fullName evidence="1">F-box domain-containing protein</fullName>
    </recommendedName>
</protein>
<dbReference type="Pfam" id="PF12937">
    <property type="entry name" value="F-box-like"/>
    <property type="match status" value="1"/>
</dbReference>
<feature type="domain" description="F-box" evidence="1">
    <location>
        <begin position="263"/>
        <end position="310"/>
    </location>
</feature>
<gene>
    <name evidence="2" type="ORF">GGI25_000102</name>
</gene>
<dbReference type="Proteomes" id="UP001151518">
    <property type="component" value="Unassembled WGS sequence"/>
</dbReference>
<comment type="caution">
    <text evidence="2">The sequence shown here is derived from an EMBL/GenBank/DDBJ whole genome shotgun (WGS) entry which is preliminary data.</text>
</comment>
<dbReference type="SUPFAM" id="SSF81383">
    <property type="entry name" value="F-box domain"/>
    <property type="match status" value="1"/>
</dbReference>
<reference evidence="2" key="1">
    <citation type="submission" date="2022-07" db="EMBL/GenBank/DDBJ databases">
        <title>Phylogenomic reconstructions and comparative analyses of Kickxellomycotina fungi.</title>
        <authorList>
            <person name="Reynolds N.K."/>
            <person name="Stajich J.E."/>
            <person name="Barry K."/>
            <person name="Grigoriev I.V."/>
            <person name="Crous P."/>
            <person name="Smith M.E."/>
        </authorList>
    </citation>
    <scope>NUCLEOTIDE SEQUENCE</scope>
    <source>
        <strain evidence="2">NRRL 3115</strain>
    </source>
</reference>
<proteinExistence type="predicted"/>
<dbReference type="PROSITE" id="PS50181">
    <property type="entry name" value="FBOX"/>
    <property type="match status" value="1"/>
</dbReference>
<dbReference type="CDD" id="cd09917">
    <property type="entry name" value="F-box_SF"/>
    <property type="match status" value="1"/>
</dbReference>
<name>A0A9W8L1F1_9FUNG</name>
<dbReference type="EMBL" id="JANBTW010000001">
    <property type="protein sequence ID" value="KAJ2681147.1"/>
    <property type="molecule type" value="Genomic_DNA"/>
</dbReference>
<dbReference type="Gene3D" id="1.20.1280.50">
    <property type="match status" value="1"/>
</dbReference>
<evidence type="ECO:0000259" key="1">
    <source>
        <dbReference type="PROSITE" id="PS50181"/>
    </source>
</evidence>
<dbReference type="AlphaFoldDB" id="A0A9W8L1F1"/>
<dbReference type="OrthoDB" id="5595605at2759"/>
<evidence type="ECO:0000313" key="2">
    <source>
        <dbReference type="EMBL" id="KAJ2681147.1"/>
    </source>
</evidence>
<organism evidence="2 3">
    <name type="scientific">Coemansia spiralis</name>
    <dbReference type="NCBI Taxonomy" id="417178"/>
    <lineage>
        <taxon>Eukaryota</taxon>
        <taxon>Fungi</taxon>
        <taxon>Fungi incertae sedis</taxon>
        <taxon>Zoopagomycota</taxon>
        <taxon>Kickxellomycotina</taxon>
        <taxon>Kickxellomycetes</taxon>
        <taxon>Kickxellales</taxon>
        <taxon>Kickxellaceae</taxon>
        <taxon>Coemansia</taxon>
    </lineage>
</organism>
<evidence type="ECO:0000313" key="3">
    <source>
        <dbReference type="Proteomes" id="UP001151518"/>
    </source>
</evidence>
<dbReference type="InterPro" id="IPR001810">
    <property type="entry name" value="F-box_dom"/>
</dbReference>
<dbReference type="InterPro" id="IPR036047">
    <property type="entry name" value="F-box-like_dom_sf"/>
</dbReference>